<protein>
    <submittedName>
        <fullName evidence="1">Uncharacterized protein</fullName>
    </submittedName>
</protein>
<sequence length="8" mass="975">MICVLLHF</sequence>
<organism evidence="1">
    <name type="scientific">Arundo donax</name>
    <name type="common">Giant reed</name>
    <name type="synonym">Donax arundinaceus</name>
    <dbReference type="NCBI Taxonomy" id="35708"/>
    <lineage>
        <taxon>Eukaryota</taxon>
        <taxon>Viridiplantae</taxon>
        <taxon>Streptophyta</taxon>
        <taxon>Embryophyta</taxon>
        <taxon>Tracheophyta</taxon>
        <taxon>Spermatophyta</taxon>
        <taxon>Magnoliopsida</taxon>
        <taxon>Liliopsida</taxon>
        <taxon>Poales</taxon>
        <taxon>Poaceae</taxon>
        <taxon>PACMAD clade</taxon>
        <taxon>Arundinoideae</taxon>
        <taxon>Arundineae</taxon>
        <taxon>Arundo</taxon>
    </lineage>
</organism>
<evidence type="ECO:0000313" key="1">
    <source>
        <dbReference type="EMBL" id="JAE38128.1"/>
    </source>
</evidence>
<name>A0A0A9HZ13_ARUDO</name>
<dbReference type="EMBL" id="GBRH01159768">
    <property type="protein sequence ID" value="JAE38128.1"/>
    <property type="molecule type" value="Transcribed_RNA"/>
</dbReference>
<proteinExistence type="predicted"/>
<reference evidence="1" key="2">
    <citation type="journal article" date="2015" name="Data Brief">
        <title>Shoot transcriptome of the giant reed, Arundo donax.</title>
        <authorList>
            <person name="Barrero R.A."/>
            <person name="Guerrero F.D."/>
            <person name="Moolhuijzen P."/>
            <person name="Goolsby J.A."/>
            <person name="Tidwell J."/>
            <person name="Bellgard S.E."/>
            <person name="Bellgard M.I."/>
        </authorList>
    </citation>
    <scope>NUCLEOTIDE SEQUENCE</scope>
    <source>
        <tissue evidence="1">Shoot tissue taken approximately 20 cm above the soil surface</tissue>
    </source>
</reference>
<reference evidence="1" key="1">
    <citation type="submission" date="2014-09" db="EMBL/GenBank/DDBJ databases">
        <authorList>
            <person name="Magalhaes I.L.F."/>
            <person name="Oliveira U."/>
            <person name="Santos F.R."/>
            <person name="Vidigal T.H.D.A."/>
            <person name="Brescovit A.D."/>
            <person name="Santos A.J."/>
        </authorList>
    </citation>
    <scope>NUCLEOTIDE SEQUENCE</scope>
    <source>
        <tissue evidence="1">Shoot tissue taken approximately 20 cm above the soil surface</tissue>
    </source>
</reference>
<accession>A0A0A9HZ13</accession>